<proteinExistence type="predicted"/>
<dbReference type="GeneTree" id="ENSGT00390000005182"/>
<evidence type="ECO:0000313" key="3">
    <source>
        <dbReference type="Proteomes" id="UP000265140"/>
    </source>
</evidence>
<dbReference type="InParanoid" id="A0A3P8ZND8"/>
<feature type="region of interest" description="Disordered" evidence="1">
    <location>
        <begin position="167"/>
        <end position="232"/>
    </location>
</feature>
<feature type="compositionally biased region" description="Polar residues" evidence="1">
    <location>
        <begin position="167"/>
        <end position="176"/>
    </location>
</feature>
<feature type="region of interest" description="Disordered" evidence="1">
    <location>
        <begin position="1"/>
        <end position="26"/>
    </location>
</feature>
<dbReference type="PANTHER" id="PTHR14389:SF3">
    <property type="entry name" value="PROTEIN FAM111A-LIKE"/>
    <property type="match status" value="1"/>
</dbReference>
<dbReference type="InterPro" id="IPR009003">
    <property type="entry name" value="Peptidase_S1_PA"/>
</dbReference>
<dbReference type="GO" id="GO:0005634">
    <property type="term" value="C:nucleus"/>
    <property type="evidence" value="ECO:0007669"/>
    <property type="project" value="TreeGrafter"/>
</dbReference>
<dbReference type="Proteomes" id="UP000265140">
    <property type="component" value="Chromosome 3"/>
</dbReference>
<keyword evidence="3" id="KW-1185">Reference proteome</keyword>
<dbReference type="PANTHER" id="PTHR14389">
    <property type="entry name" value="SI:CH1073-475A24.1"/>
    <property type="match status" value="1"/>
</dbReference>
<name>A0A3P8ZND8_ESOLU</name>
<dbReference type="SUPFAM" id="SSF50494">
    <property type="entry name" value="Trypsin-like serine proteases"/>
    <property type="match status" value="1"/>
</dbReference>
<evidence type="ECO:0008006" key="4">
    <source>
        <dbReference type="Google" id="ProtNLM"/>
    </source>
</evidence>
<evidence type="ECO:0000256" key="1">
    <source>
        <dbReference type="SAM" id="MobiDB-lite"/>
    </source>
</evidence>
<reference evidence="2" key="4">
    <citation type="submission" date="2025-09" db="UniProtKB">
        <authorList>
            <consortium name="Ensembl"/>
        </authorList>
    </citation>
    <scope>IDENTIFICATION</scope>
</reference>
<dbReference type="InterPro" id="IPR043504">
    <property type="entry name" value="Peptidase_S1_PA_chymotrypsin"/>
</dbReference>
<protein>
    <recommendedName>
        <fullName evidence="4">Serine protease</fullName>
    </recommendedName>
</protein>
<dbReference type="Bgee" id="ENSELUG00000007548">
    <property type="expression patterns" value="Expressed in mesonephros and 11 other cell types or tissues"/>
</dbReference>
<evidence type="ECO:0000313" key="2">
    <source>
        <dbReference type="Ensembl" id="ENSELUP00000030369.2"/>
    </source>
</evidence>
<dbReference type="AlphaFoldDB" id="A0A3P8ZND8"/>
<reference evidence="3" key="1">
    <citation type="journal article" date="2014" name="PLoS ONE">
        <title>The genome and linkage map of the northern pike (Esox lucius): conserved synteny revealed between the salmonid sister group and the Neoteleostei.</title>
        <authorList>
            <person name="Rondeau E.B."/>
            <person name="Minkley D.R."/>
            <person name="Leong J.S."/>
            <person name="Messmer A.M."/>
            <person name="Jantzen J.R."/>
            <person name="von Schalburg K.R."/>
            <person name="Lemon C."/>
            <person name="Bird N.H."/>
            <person name="Koop B.F."/>
        </authorList>
    </citation>
    <scope>NUCLEOTIDE SEQUENCE</scope>
</reference>
<dbReference type="Gene3D" id="2.40.10.10">
    <property type="entry name" value="Trypsin-like serine proteases"/>
    <property type="match status" value="2"/>
</dbReference>
<dbReference type="GO" id="GO:0000785">
    <property type="term" value="C:chromatin"/>
    <property type="evidence" value="ECO:0007669"/>
    <property type="project" value="TreeGrafter"/>
</dbReference>
<reference evidence="2" key="2">
    <citation type="submission" date="2020-02" db="EMBL/GenBank/DDBJ databases">
        <title>Esox lucius (northern pike) genome, fEsoLuc1, primary haplotype.</title>
        <authorList>
            <person name="Myers G."/>
            <person name="Karagic N."/>
            <person name="Meyer A."/>
            <person name="Pippel M."/>
            <person name="Reichard M."/>
            <person name="Winkler S."/>
            <person name="Tracey A."/>
            <person name="Sims Y."/>
            <person name="Howe K."/>
            <person name="Rhie A."/>
            <person name="Formenti G."/>
            <person name="Durbin R."/>
            <person name="Fedrigo O."/>
            <person name="Jarvis E.D."/>
        </authorList>
    </citation>
    <scope>NUCLEOTIDE SEQUENCE [LARGE SCALE GENOMIC DNA]</scope>
</reference>
<dbReference type="OrthoDB" id="10025068at2759"/>
<reference evidence="2" key="3">
    <citation type="submission" date="2025-08" db="UniProtKB">
        <authorList>
            <consortium name="Ensembl"/>
        </authorList>
    </citation>
    <scope>IDENTIFICATION</scope>
</reference>
<dbReference type="STRING" id="8010.ENSELUP00000030369"/>
<sequence length="611" mass="68928">PENISSGIKPGTSKHSQDPDVKVRNTSNLVKKNLHKEVVIQRGTPPKAAVCTHFPCHLIDNKEELKIHFIQGLQQGNSSKAKCRSKQRNQNQMPATELITFCVAKTGGENIEAKVIKNPKLRKKVDFVCVYAYRNETVKEALRRDGRFHSYIFRTCCALSETINGDSNTDNVSVPDSQEDCDNTPTEEQRDPPGEQPEAGPSAQSSTPPETGNARSQRKEVEKDGGGLLVKQTRHEISNSKEILAILRSQFAVLVKKLKEREKLKNKSDVQQFFRKEFGKKTECFQKMKTLKCLIKLSDSVCQVRIEGEAVGTGFLLFDKFVLTNGHVVEPIYDPITNKLVQSVVVTFDFNDLTRCHERRVEAGVVVYEKHMDEAGRYVDFALLELSPDHETGFPAGLLSNFNFPTSEGGVALIGHPDGGVKKMDHCFITEYEGRIEAVHKKMKENFKYMQLINNNFLNWDKQSIVTDTNKLTYDTCFFEGASGSPAFNEHCDVVGMHTGGYYYKDKTGNLHRAIEFAIPLSIILENLLIQAVKRKRVDVLEGFLIHARQSVKLNVVMNRVEERSHNASLVQAFNEILVSNSNTSKQEEPRTFYQLLFEKVPGVEPMDVDQ</sequence>
<feature type="compositionally biased region" description="Polar residues" evidence="1">
    <location>
        <begin position="202"/>
        <end position="215"/>
    </location>
</feature>
<dbReference type="Pfam" id="PF13365">
    <property type="entry name" value="Trypsin_2"/>
    <property type="match status" value="1"/>
</dbReference>
<dbReference type="OMA" id="KEGCKLC"/>
<dbReference type="Ensembl" id="ENSELUT00000008496.3">
    <property type="protein sequence ID" value="ENSELUP00000030369.2"/>
    <property type="gene ID" value="ENSELUG00000007548.3"/>
</dbReference>
<accession>A0A3P8ZND8</accession>
<dbReference type="GO" id="GO:0006260">
    <property type="term" value="P:DNA replication"/>
    <property type="evidence" value="ECO:0007669"/>
    <property type="project" value="TreeGrafter"/>
</dbReference>
<organism evidence="2 3">
    <name type="scientific">Esox lucius</name>
    <name type="common">Northern pike</name>
    <dbReference type="NCBI Taxonomy" id="8010"/>
    <lineage>
        <taxon>Eukaryota</taxon>
        <taxon>Metazoa</taxon>
        <taxon>Chordata</taxon>
        <taxon>Craniata</taxon>
        <taxon>Vertebrata</taxon>
        <taxon>Euteleostomi</taxon>
        <taxon>Actinopterygii</taxon>
        <taxon>Neopterygii</taxon>
        <taxon>Teleostei</taxon>
        <taxon>Protacanthopterygii</taxon>
        <taxon>Esociformes</taxon>
        <taxon>Esocidae</taxon>
        <taxon>Esox</taxon>
    </lineage>
</organism>